<dbReference type="Proteomes" id="UP001338125">
    <property type="component" value="Unassembled WGS sequence"/>
</dbReference>
<comment type="caution">
    <text evidence="1">The sequence shown here is derived from an EMBL/GenBank/DDBJ whole genome shotgun (WGS) entry which is preliminary data.</text>
</comment>
<evidence type="ECO:0000313" key="1">
    <source>
        <dbReference type="EMBL" id="KAK5988080.1"/>
    </source>
</evidence>
<keyword evidence="2" id="KW-1185">Reference proteome</keyword>
<gene>
    <name evidence="1" type="ORF">PT974_12219</name>
</gene>
<dbReference type="EMBL" id="JAVFKD010000016">
    <property type="protein sequence ID" value="KAK5988080.1"/>
    <property type="molecule type" value="Genomic_DNA"/>
</dbReference>
<organism evidence="1 2">
    <name type="scientific">Cladobotryum mycophilum</name>
    <dbReference type="NCBI Taxonomy" id="491253"/>
    <lineage>
        <taxon>Eukaryota</taxon>
        <taxon>Fungi</taxon>
        <taxon>Dikarya</taxon>
        <taxon>Ascomycota</taxon>
        <taxon>Pezizomycotina</taxon>
        <taxon>Sordariomycetes</taxon>
        <taxon>Hypocreomycetidae</taxon>
        <taxon>Hypocreales</taxon>
        <taxon>Hypocreaceae</taxon>
        <taxon>Cladobotryum</taxon>
    </lineage>
</organism>
<accession>A0ABR0S8I0</accession>
<sequence length="207" mass="23130">MPSSRPIVLSPSTPSELLSYIVTYQCYPTTILIGWPKQVFIDALIQDQDQPSHPLLHASLLQIAVSRHIRLAFIPTVTHLRAYLTTFSPSDSKIQPPPNHKHRNTHLPNLLVYGFLELHRDGSEWSAQGLGTTAAALIEAAARTSFRPAIVEPRGALGYEVLDEFLNENVPLLSGSSMGGDGMWKGRIVPIRRVLNRWFEFEAPKEE</sequence>
<reference evidence="1 2" key="1">
    <citation type="submission" date="2024-01" db="EMBL/GenBank/DDBJ databases">
        <title>Complete genome of Cladobotryum mycophilum ATHUM6906.</title>
        <authorList>
            <person name="Christinaki A.C."/>
            <person name="Myridakis A.I."/>
            <person name="Kouvelis V.N."/>
        </authorList>
    </citation>
    <scope>NUCLEOTIDE SEQUENCE [LARGE SCALE GENOMIC DNA]</scope>
    <source>
        <strain evidence="1 2">ATHUM6906</strain>
    </source>
</reference>
<protein>
    <submittedName>
        <fullName evidence="1">Uncharacterized protein</fullName>
    </submittedName>
</protein>
<proteinExistence type="predicted"/>
<name>A0ABR0S8I0_9HYPO</name>
<evidence type="ECO:0000313" key="2">
    <source>
        <dbReference type="Proteomes" id="UP001338125"/>
    </source>
</evidence>